<keyword evidence="3" id="KW-0732">Signal</keyword>
<dbReference type="SUPFAM" id="SSF53474">
    <property type="entry name" value="alpha/beta-Hydrolases"/>
    <property type="match status" value="1"/>
</dbReference>
<dbReference type="PANTHER" id="PTHR40841">
    <property type="entry name" value="SIDEROPHORE TRIACETYLFUSARININE C ESTERASE"/>
    <property type="match status" value="1"/>
</dbReference>
<dbReference type="Gene3D" id="3.40.50.1820">
    <property type="entry name" value="alpha/beta hydrolase"/>
    <property type="match status" value="1"/>
</dbReference>
<accession>A0A975DHD2</accession>
<dbReference type="RefSeq" id="WP_208842866.1">
    <property type="nucleotide sequence ID" value="NZ_CP072133.1"/>
</dbReference>
<gene>
    <name evidence="4" type="ORF">J5O05_15745</name>
</gene>
<dbReference type="InterPro" id="IPR000801">
    <property type="entry name" value="Esterase-like"/>
</dbReference>
<dbReference type="Pfam" id="PF00756">
    <property type="entry name" value="Esterase"/>
    <property type="match status" value="1"/>
</dbReference>
<dbReference type="Proteomes" id="UP000664904">
    <property type="component" value="Chromosome"/>
</dbReference>
<evidence type="ECO:0000256" key="1">
    <source>
        <dbReference type="ARBA" id="ARBA00005622"/>
    </source>
</evidence>
<dbReference type="InterPro" id="IPR052558">
    <property type="entry name" value="Siderophore_Hydrolase_D"/>
</dbReference>
<protein>
    <submittedName>
        <fullName evidence="4">Alpha/beta hydrolase</fullName>
    </submittedName>
</protein>
<keyword evidence="2 4" id="KW-0378">Hydrolase</keyword>
<dbReference type="GO" id="GO:0016788">
    <property type="term" value="F:hydrolase activity, acting on ester bonds"/>
    <property type="evidence" value="ECO:0007669"/>
    <property type="project" value="TreeGrafter"/>
</dbReference>
<keyword evidence="5" id="KW-1185">Reference proteome</keyword>
<feature type="signal peptide" evidence="3">
    <location>
        <begin position="1"/>
        <end position="18"/>
    </location>
</feature>
<proteinExistence type="inferred from homology"/>
<sequence>MRLLLTFLLLITSIGSQAAESILKIDSARLNQSINVKVYTPKSYDVVNKTTYPVIYLLDGDTHANHTVTNSAFLNSTGVMPELIVVAISTVERFTYFTPTLDKNSGRDSGKADLYAQFLKSELMPEINKNYRVSGFNMVAGHSLGGLFCAYILQSQPDMFDAYYLFSPSLWWDNEVLAKRTDFKSKAKSPFVYMSIANEQGKQRTAYQNYQAKLSGVYPNAIFQEFPNEDHMTTPLLSQIGAFRVSIC</sequence>
<evidence type="ECO:0000313" key="4">
    <source>
        <dbReference type="EMBL" id="QTH71225.1"/>
    </source>
</evidence>
<dbReference type="PANTHER" id="PTHR40841:SF2">
    <property type="entry name" value="SIDEROPHORE-DEGRADING ESTERASE (EUROFUNG)"/>
    <property type="match status" value="1"/>
</dbReference>
<evidence type="ECO:0000256" key="2">
    <source>
        <dbReference type="ARBA" id="ARBA00022801"/>
    </source>
</evidence>
<comment type="similarity">
    <text evidence="1">Belongs to the esterase D family.</text>
</comment>
<dbReference type="AlphaFoldDB" id="A0A975DHD2"/>
<dbReference type="EMBL" id="CP072133">
    <property type="protein sequence ID" value="QTH71225.1"/>
    <property type="molecule type" value="Genomic_DNA"/>
</dbReference>
<dbReference type="KEGG" id="pxi:J5O05_15745"/>
<organism evidence="4 5">
    <name type="scientific">Pseudoalteromonas xiamenensis</name>
    <dbReference type="NCBI Taxonomy" id="882626"/>
    <lineage>
        <taxon>Bacteria</taxon>
        <taxon>Pseudomonadati</taxon>
        <taxon>Pseudomonadota</taxon>
        <taxon>Gammaproteobacteria</taxon>
        <taxon>Alteromonadales</taxon>
        <taxon>Pseudoalteromonadaceae</taxon>
        <taxon>Pseudoalteromonas</taxon>
    </lineage>
</organism>
<evidence type="ECO:0000256" key="3">
    <source>
        <dbReference type="SAM" id="SignalP"/>
    </source>
</evidence>
<name>A0A975DHD2_9GAMM</name>
<evidence type="ECO:0000313" key="5">
    <source>
        <dbReference type="Proteomes" id="UP000664904"/>
    </source>
</evidence>
<reference evidence="4" key="1">
    <citation type="submission" date="2021-03" db="EMBL/GenBank/DDBJ databases">
        <title>Complete Genome of Pseudoalteromonas xiamenensis STKMTI.2, a new potential marine bacterium producing anti-Vibrio compounds.</title>
        <authorList>
            <person name="Handayani D.P."/>
            <person name="Isnansetyo A."/>
            <person name="Istiqomah I."/>
            <person name="Jumina J."/>
        </authorList>
    </citation>
    <scope>NUCLEOTIDE SEQUENCE</scope>
    <source>
        <strain evidence="4">STKMTI.2</strain>
    </source>
</reference>
<dbReference type="InterPro" id="IPR029058">
    <property type="entry name" value="AB_hydrolase_fold"/>
</dbReference>
<feature type="chain" id="PRO_5036850425" evidence="3">
    <location>
        <begin position="19"/>
        <end position="248"/>
    </location>
</feature>